<dbReference type="InterPro" id="IPR006656">
    <property type="entry name" value="Mopterin_OxRdtase"/>
</dbReference>
<organism evidence="22">
    <name type="scientific">marine sediment metagenome</name>
    <dbReference type="NCBI Taxonomy" id="412755"/>
    <lineage>
        <taxon>unclassified sequences</taxon>
        <taxon>metagenomes</taxon>
        <taxon>ecological metagenomes</taxon>
    </lineage>
</organism>
<comment type="cofactor">
    <cofactor evidence="2">
        <name>[4Fe-4S] cluster</name>
        <dbReference type="ChEBI" id="CHEBI:49883"/>
    </cofactor>
</comment>
<evidence type="ECO:0000256" key="9">
    <source>
        <dbReference type="ARBA" id="ARBA00022723"/>
    </source>
</evidence>
<dbReference type="GO" id="GO:0015942">
    <property type="term" value="P:formate metabolic process"/>
    <property type="evidence" value="ECO:0007669"/>
    <property type="project" value="InterPro"/>
</dbReference>
<keyword evidence="10" id="KW-0677">Repeat</keyword>
<dbReference type="EMBL" id="LAZR01014351">
    <property type="protein sequence ID" value="KKM17876.1"/>
    <property type="molecule type" value="Genomic_DNA"/>
</dbReference>
<dbReference type="FunFam" id="2.20.25.90:FF:000001">
    <property type="entry name" value="Formate dehydrogenase subunit alpha"/>
    <property type="match status" value="1"/>
</dbReference>
<proteinExistence type="inferred from homology"/>
<dbReference type="FunFam" id="3.10.20.740:FF:000004">
    <property type="entry name" value="NADH-quinone oxidoreductase"/>
    <property type="match status" value="1"/>
</dbReference>
<dbReference type="InterPro" id="IPR050123">
    <property type="entry name" value="Prok_molybdopt-oxidoreductase"/>
</dbReference>
<dbReference type="Pfam" id="PF13510">
    <property type="entry name" value="Fer2_4"/>
    <property type="match status" value="1"/>
</dbReference>
<reference evidence="22" key="1">
    <citation type="journal article" date="2015" name="Nature">
        <title>Complex archaea that bridge the gap between prokaryotes and eukaryotes.</title>
        <authorList>
            <person name="Spang A."/>
            <person name="Saw J.H."/>
            <person name="Jorgensen S.L."/>
            <person name="Zaremba-Niedzwiedzka K."/>
            <person name="Martijn J."/>
            <person name="Lind A.E."/>
            <person name="van Eijk R."/>
            <person name="Schleper C."/>
            <person name="Guy L."/>
            <person name="Ettema T.J."/>
        </authorList>
    </citation>
    <scope>NUCLEOTIDE SEQUENCE</scope>
</reference>
<evidence type="ECO:0000256" key="2">
    <source>
        <dbReference type="ARBA" id="ARBA00001966"/>
    </source>
</evidence>
<dbReference type="PROSITE" id="PS00641">
    <property type="entry name" value="COMPLEX1_75K_1"/>
    <property type="match status" value="1"/>
</dbReference>
<dbReference type="GO" id="GO:0043546">
    <property type="term" value="F:molybdopterin cofactor binding"/>
    <property type="evidence" value="ECO:0007669"/>
    <property type="project" value="InterPro"/>
</dbReference>
<evidence type="ECO:0000256" key="6">
    <source>
        <dbReference type="ARBA" id="ARBA00022485"/>
    </source>
</evidence>
<keyword evidence="8" id="KW-0001">2Fe-2S</keyword>
<evidence type="ECO:0000256" key="17">
    <source>
        <dbReference type="ARBA" id="ARBA00034078"/>
    </source>
</evidence>
<dbReference type="InterPro" id="IPR017900">
    <property type="entry name" value="4Fe4S_Fe_S_CS"/>
</dbReference>
<evidence type="ECO:0000259" key="19">
    <source>
        <dbReference type="PROSITE" id="PS51379"/>
    </source>
</evidence>
<feature type="domain" description="4Fe-4S His(Cys)3-ligated-type" evidence="21">
    <location>
        <begin position="78"/>
        <end position="117"/>
    </location>
</feature>
<dbReference type="Gene3D" id="3.30.70.20">
    <property type="match status" value="1"/>
</dbReference>
<dbReference type="InterPro" id="IPR006963">
    <property type="entry name" value="Mopterin_OxRdtase_4Fe-4S_dom"/>
</dbReference>
<dbReference type="GO" id="GO:0003954">
    <property type="term" value="F:NADH dehydrogenase activity"/>
    <property type="evidence" value="ECO:0007669"/>
    <property type="project" value="TreeGrafter"/>
</dbReference>
<evidence type="ECO:0000256" key="16">
    <source>
        <dbReference type="ARBA" id="ARBA00023136"/>
    </source>
</evidence>
<feature type="domain" description="4Fe-4S Mo/W bis-MGD-type" evidence="20">
    <location>
        <begin position="218"/>
        <end position="274"/>
    </location>
</feature>
<dbReference type="GO" id="GO:0008137">
    <property type="term" value="F:NADH dehydrogenase (ubiquinone) activity"/>
    <property type="evidence" value="ECO:0007669"/>
    <property type="project" value="InterPro"/>
</dbReference>
<evidence type="ECO:0000256" key="5">
    <source>
        <dbReference type="ARBA" id="ARBA00007023"/>
    </source>
</evidence>
<keyword evidence="7" id="KW-0500">Molybdenum</keyword>
<dbReference type="Pfam" id="PF01568">
    <property type="entry name" value="Molydop_binding"/>
    <property type="match status" value="1"/>
</dbReference>
<dbReference type="Gene3D" id="2.40.40.20">
    <property type="match status" value="1"/>
</dbReference>
<dbReference type="Gene3D" id="2.20.25.90">
    <property type="entry name" value="ADC-like domains"/>
    <property type="match status" value="1"/>
</dbReference>
<dbReference type="PROSITE" id="PS51669">
    <property type="entry name" value="4FE4S_MOW_BIS_MGD"/>
    <property type="match status" value="1"/>
</dbReference>
<evidence type="ECO:0000256" key="13">
    <source>
        <dbReference type="ARBA" id="ARBA00023004"/>
    </source>
</evidence>
<dbReference type="PROSITE" id="PS51085">
    <property type="entry name" value="2FE2S_FER_2"/>
    <property type="match status" value="1"/>
</dbReference>
<evidence type="ECO:0000259" key="20">
    <source>
        <dbReference type="PROSITE" id="PS51669"/>
    </source>
</evidence>
<dbReference type="Pfam" id="PF04879">
    <property type="entry name" value="Molybdop_Fe4S4"/>
    <property type="match status" value="1"/>
</dbReference>
<gene>
    <name evidence="22" type="ORF">LCGC14_1671360</name>
</gene>
<evidence type="ECO:0000256" key="11">
    <source>
        <dbReference type="ARBA" id="ARBA00022967"/>
    </source>
</evidence>
<dbReference type="InterPro" id="IPR006657">
    <property type="entry name" value="MoPterin_dinucl-bd_dom"/>
</dbReference>
<dbReference type="SUPFAM" id="SSF50692">
    <property type="entry name" value="ADC-like"/>
    <property type="match status" value="1"/>
</dbReference>
<dbReference type="PROSITE" id="PS00198">
    <property type="entry name" value="4FE4S_FER_1"/>
    <property type="match status" value="1"/>
</dbReference>
<evidence type="ECO:0000256" key="15">
    <source>
        <dbReference type="ARBA" id="ARBA00023027"/>
    </source>
</evidence>
<evidence type="ECO:0000259" key="21">
    <source>
        <dbReference type="PROSITE" id="PS51839"/>
    </source>
</evidence>
<dbReference type="GO" id="GO:0051539">
    <property type="term" value="F:4 iron, 4 sulfur cluster binding"/>
    <property type="evidence" value="ECO:0007669"/>
    <property type="project" value="UniProtKB-KW"/>
</dbReference>
<keyword evidence="14" id="KW-0411">Iron-sulfur</keyword>
<dbReference type="GO" id="GO:0051537">
    <property type="term" value="F:2 iron, 2 sulfur cluster binding"/>
    <property type="evidence" value="ECO:0007669"/>
    <property type="project" value="UniProtKB-KW"/>
</dbReference>
<dbReference type="PIRSF" id="PIRSF036643">
    <property type="entry name" value="FDH_alpha"/>
    <property type="match status" value="1"/>
</dbReference>
<protein>
    <recommendedName>
        <fullName evidence="23">Formate dehydrogenase</fullName>
    </recommendedName>
</protein>
<dbReference type="Gene3D" id="3.10.20.740">
    <property type="match status" value="1"/>
</dbReference>
<dbReference type="SMART" id="SM00929">
    <property type="entry name" value="NADH-G_4Fe-4S_3"/>
    <property type="match status" value="1"/>
</dbReference>
<dbReference type="PANTHER" id="PTHR43105">
    <property type="entry name" value="RESPIRATORY NITRATE REDUCTASE"/>
    <property type="match status" value="1"/>
</dbReference>
<evidence type="ECO:0000259" key="18">
    <source>
        <dbReference type="PROSITE" id="PS51085"/>
    </source>
</evidence>
<dbReference type="CDD" id="cd02790">
    <property type="entry name" value="MopB_CT_Formate-Dh_H"/>
    <property type="match status" value="1"/>
</dbReference>
<dbReference type="GO" id="GO:0008863">
    <property type="term" value="F:formate dehydrogenase (NAD+) activity"/>
    <property type="evidence" value="ECO:0007669"/>
    <property type="project" value="InterPro"/>
</dbReference>
<keyword evidence="13" id="KW-0408">Iron</keyword>
<dbReference type="PROSITE" id="PS51379">
    <property type="entry name" value="4FE4S_FER_2"/>
    <property type="match status" value="2"/>
</dbReference>
<dbReference type="InterPro" id="IPR041925">
    <property type="entry name" value="CT_Formate-Dh_H"/>
</dbReference>
<dbReference type="GO" id="GO:0046872">
    <property type="term" value="F:metal ion binding"/>
    <property type="evidence" value="ECO:0007669"/>
    <property type="project" value="UniProtKB-KW"/>
</dbReference>
<evidence type="ECO:0000256" key="1">
    <source>
        <dbReference type="ARBA" id="ARBA00001942"/>
    </source>
</evidence>
<dbReference type="SUPFAM" id="SSF54292">
    <property type="entry name" value="2Fe-2S ferredoxin-like"/>
    <property type="match status" value="1"/>
</dbReference>
<dbReference type="FunFam" id="2.40.40.20:FF:000005">
    <property type="entry name" value="Periplasmic nitrate reductase"/>
    <property type="match status" value="1"/>
</dbReference>
<feature type="domain" description="2Fe-2S ferredoxin-type" evidence="18">
    <location>
        <begin position="1"/>
        <end position="78"/>
    </location>
</feature>
<comment type="caution">
    <text evidence="22">The sequence shown here is derived from an EMBL/GenBank/DDBJ whole genome shotgun (WGS) entry which is preliminary data.</text>
</comment>
<dbReference type="InterPro" id="IPR017896">
    <property type="entry name" value="4Fe4S_Fe-S-bd"/>
</dbReference>
<comment type="subcellular location">
    <subcellularLocation>
        <location evidence="3">Membrane</location>
    </subcellularLocation>
</comment>
<keyword evidence="12" id="KW-0560">Oxidoreductase</keyword>
<dbReference type="InterPro" id="IPR006478">
    <property type="entry name" value="Formate_DH_asu"/>
</dbReference>
<keyword evidence="9" id="KW-0479">Metal-binding</keyword>
<dbReference type="Pfam" id="PF12838">
    <property type="entry name" value="Fer4_7"/>
    <property type="match status" value="1"/>
</dbReference>
<dbReference type="Gene3D" id="3.40.50.740">
    <property type="match status" value="1"/>
</dbReference>
<comment type="similarity">
    <text evidence="4">Belongs to the complex I 75 kDa subunit family.</text>
</comment>
<dbReference type="PANTHER" id="PTHR43105:SF14">
    <property type="entry name" value="FORMATE DEHYDROGENASE H"/>
    <property type="match status" value="1"/>
</dbReference>
<dbReference type="CDD" id="cd00207">
    <property type="entry name" value="fer2"/>
    <property type="match status" value="1"/>
</dbReference>
<dbReference type="InterPro" id="IPR041924">
    <property type="entry name" value="Formate_Dh-H_N"/>
</dbReference>
<evidence type="ECO:0000313" key="22">
    <source>
        <dbReference type="EMBL" id="KKM17876.1"/>
    </source>
</evidence>
<evidence type="ECO:0000256" key="12">
    <source>
        <dbReference type="ARBA" id="ARBA00023002"/>
    </source>
</evidence>
<sequence length="894" mass="99476">MVKLIIDNKKIEARPGSTILEAAQKAGIKIPTLCYQSGLSSTGACRICLVKVKGESGLITSCTTEVSQGTEIITKDEEIIEARRLMVELILSEREHNCLICERNGDCELQDLVYELGIDNIRFPVNKRVEKTEDSSQVISRDPNKCILCGRCVRACAEITVQDVLDFAERGGKTFIAAGLDEKLADTDCVSCGACVQSCPTGALTEKLARFQGRSWEFRKVETTCPYCGVGCQIELNIKNDRIVKVYGVDNGSPNRGHLCVKGRFGLDYVHHQERLTTPLIKKKGKFIEVSWEEALELVAHRFKELKDKYGSDFLAGLSSAKCTNEENYLFQKFIRVCFGNNNVDHCARLCHASTVAGLGRAFGSGAMTNSIKEWGKSDVVLVTGSNTTEAHPVIGYYLKHLVIYQGLKLIVIDPRAIELTKYAKIWLRQKNGTDVAWINGLMNIIIQEGLYDEGFVENRTENFAQFKKIVSRYTPQKVEEIAGIPEKELIAAARMYASGKRSSIVFSMGITQHITGTDNVLSLANLAMLCGNVGREGTGVNPLRGQNNVQGACDLGALPNVYPGYQKVTDEQIRQKFEKAWDARLSSKGGLTAVEMIEAARDGIIKGLYIMGENPMLSDPNLNNVRKGLESLDFLVVQDIFLTETARMADVVLPGVSFAEKDGTFTNTERRVQRVHKAIPEIGDSRQDWQIILELSRRMDYPMSYNSAAEIMEEIASLTPIYGGIRFARLSKEALQWPCPGPDHPGTPYLHKDKFTRGKGLFTSIDYIPPAELPDEEYPFLLSTGRILYHFHTGSLSRRSKPLDSIVPEGFLEMNPVDAESLRIKDADWINVSSRRGKVKTKVKITERVDKKAVFMSFHFAESAANFLTNDALDPVAKIPEYKVSAVKIEKIE</sequence>
<dbReference type="NCBIfam" id="TIGR01591">
    <property type="entry name" value="Fdh-alpha"/>
    <property type="match status" value="1"/>
</dbReference>
<evidence type="ECO:0000256" key="4">
    <source>
        <dbReference type="ARBA" id="ARBA00005404"/>
    </source>
</evidence>
<dbReference type="AlphaFoldDB" id="A0A0F9HR94"/>
<dbReference type="SMART" id="SM00926">
    <property type="entry name" value="Molybdop_Fe4S4"/>
    <property type="match status" value="1"/>
</dbReference>
<name>A0A0F9HR94_9ZZZZ</name>
<keyword evidence="16" id="KW-0472">Membrane</keyword>
<dbReference type="InterPro" id="IPR027467">
    <property type="entry name" value="MopterinOxRdtase_cofactor_BS"/>
</dbReference>
<comment type="cofactor">
    <cofactor evidence="1">
        <name>Mo-bis(molybdopterin guanine dinucleotide)</name>
        <dbReference type="ChEBI" id="CHEBI:60539"/>
    </cofactor>
</comment>
<dbReference type="SUPFAM" id="SSF53706">
    <property type="entry name" value="Formate dehydrogenase/DMSO reductase, domains 1-3"/>
    <property type="match status" value="1"/>
</dbReference>
<dbReference type="GO" id="GO:0016020">
    <property type="term" value="C:membrane"/>
    <property type="evidence" value="ECO:0007669"/>
    <property type="project" value="UniProtKB-SubCell"/>
</dbReference>
<dbReference type="Pfam" id="PF00384">
    <property type="entry name" value="Molybdopterin"/>
    <property type="match status" value="1"/>
</dbReference>
<dbReference type="Pfam" id="PF10588">
    <property type="entry name" value="NADH-G_4Fe-4S_3"/>
    <property type="match status" value="1"/>
</dbReference>
<dbReference type="PROSITE" id="PS51839">
    <property type="entry name" value="4FE4S_HC3"/>
    <property type="match status" value="1"/>
</dbReference>
<dbReference type="InterPro" id="IPR019574">
    <property type="entry name" value="NADH_UbQ_OxRdtase_Gsu_4Fe4S-bd"/>
</dbReference>
<dbReference type="SUPFAM" id="SSF54862">
    <property type="entry name" value="4Fe-4S ferredoxins"/>
    <property type="match status" value="1"/>
</dbReference>
<evidence type="ECO:0000256" key="3">
    <source>
        <dbReference type="ARBA" id="ARBA00004370"/>
    </source>
</evidence>
<evidence type="ECO:0000256" key="8">
    <source>
        <dbReference type="ARBA" id="ARBA00022714"/>
    </source>
</evidence>
<dbReference type="Gene3D" id="3.40.228.10">
    <property type="entry name" value="Dimethylsulfoxide Reductase, domain 2"/>
    <property type="match status" value="1"/>
</dbReference>
<keyword evidence="15" id="KW-0520">NAD</keyword>
<evidence type="ECO:0000256" key="7">
    <source>
        <dbReference type="ARBA" id="ARBA00022505"/>
    </source>
</evidence>
<dbReference type="InterPro" id="IPR009010">
    <property type="entry name" value="Asp_de-COase-like_dom_sf"/>
</dbReference>
<evidence type="ECO:0000256" key="14">
    <source>
        <dbReference type="ARBA" id="ARBA00023014"/>
    </source>
</evidence>
<dbReference type="CDD" id="cd02753">
    <property type="entry name" value="MopB_Formate-Dh-H"/>
    <property type="match status" value="1"/>
</dbReference>
<keyword evidence="11" id="KW-1278">Translocase</keyword>
<accession>A0A0F9HR94</accession>
<dbReference type="InterPro" id="IPR000283">
    <property type="entry name" value="NADH_UbQ_OxRdtase_75kDa_su_CS"/>
</dbReference>
<feature type="domain" description="4Fe-4S ferredoxin-type" evidence="19">
    <location>
        <begin position="181"/>
        <end position="209"/>
    </location>
</feature>
<dbReference type="InterPro" id="IPR036010">
    <property type="entry name" value="2Fe-2S_ferredoxin-like_sf"/>
</dbReference>
<dbReference type="InterPro" id="IPR001041">
    <property type="entry name" value="2Fe-2S_ferredoxin-type"/>
</dbReference>
<dbReference type="PROSITE" id="PS00551">
    <property type="entry name" value="MOLYBDOPTERIN_PROK_1"/>
    <property type="match status" value="1"/>
</dbReference>
<dbReference type="GO" id="GO:0042773">
    <property type="term" value="P:ATP synthesis coupled electron transport"/>
    <property type="evidence" value="ECO:0007669"/>
    <property type="project" value="InterPro"/>
</dbReference>
<comment type="similarity">
    <text evidence="5">In the C-terminal section; belongs to the prokaryotic molybdopterin-containing oxidoreductase family.</text>
</comment>
<evidence type="ECO:0008006" key="23">
    <source>
        <dbReference type="Google" id="ProtNLM"/>
    </source>
</evidence>
<keyword evidence="6" id="KW-0004">4Fe-4S</keyword>
<feature type="domain" description="4Fe-4S ferredoxin-type" evidence="19">
    <location>
        <begin position="137"/>
        <end position="167"/>
    </location>
</feature>
<dbReference type="FunFam" id="3.30.70.20:FF:000035">
    <property type="entry name" value="Iron hydrogenase 1"/>
    <property type="match status" value="1"/>
</dbReference>
<evidence type="ECO:0000256" key="10">
    <source>
        <dbReference type="ARBA" id="ARBA00022737"/>
    </source>
</evidence>
<comment type="cofactor">
    <cofactor evidence="17">
        <name>[2Fe-2S] cluster</name>
        <dbReference type="ChEBI" id="CHEBI:190135"/>
    </cofactor>
</comment>